<evidence type="ECO:0000313" key="2">
    <source>
        <dbReference type="Proteomes" id="UP000323597"/>
    </source>
</evidence>
<protein>
    <submittedName>
        <fullName evidence="1">Uncharacterized protein</fullName>
    </submittedName>
</protein>
<dbReference type="Proteomes" id="UP000323597">
    <property type="component" value="Chromosome A08"/>
</dbReference>
<dbReference type="AlphaFoldDB" id="A0A5D2Y5E6"/>
<accession>A0A5D2Y5E6</accession>
<evidence type="ECO:0000313" key="1">
    <source>
        <dbReference type="EMBL" id="TYJ21575.1"/>
    </source>
</evidence>
<reference evidence="1 2" key="1">
    <citation type="submission" date="2019-07" db="EMBL/GenBank/DDBJ databases">
        <title>WGS assembly of Gossypium mustelinum.</title>
        <authorList>
            <person name="Chen Z.J."/>
            <person name="Sreedasyam A."/>
            <person name="Ando A."/>
            <person name="Song Q."/>
            <person name="De L."/>
            <person name="Hulse-Kemp A."/>
            <person name="Ding M."/>
            <person name="Ye W."/>
            <person name="Kirkbride R."/>
            <person name="Jenkins J."/>
            <person name="Plott C."/>
            <person name="Lovell J."/>
            <person name="Lin Y.-M."/>
            <person name="Vaughn R."/>
            <person name="Liu B."/>
            <person name="Li W."/>
            <person name="Simpson S."/>
            <person name="Scheffler B."/>
            <person name="Saski C."/>
            <person name="Grover C."/>
            <person name="Hu G."/>
            <person name="Conover J."/>
            <person name="Carlson J."/>
            <person name="Shu S."/>
            <person name="Boston L."/>
            <person name="Williams M."/>
            <person name="Peterson D."/>
            <person name="Mcgee K."/>
            <person name="Jones D."/>
            <person name="Wendel J."/>
            <person name="Stelly D."/>
            <person name="Grimwood J."/>
            <person name="Schmutz J."/>
        </authorList>
    </citation>
    <scope>NUCLEOTIDE SEQUENCE [LARGE SCALE GENOMIC DNA]</scope>
    <source>
        <strain evidence="1">1408120.09</strain>
    </source>
</reference>
<keyword evidence="2" id="KW-1185">Reference proteome</keyword>
<gene>
    <name evidence="1" type="ORF">E1A91_A08G072300v1</name>
</gene>
<name>A0A5D2Y5E6_GOSMU</name>
<sequence>MNPWLLNQGSKPSLHPKLLGLRVKESFLQNSRILSCRLRQQGHNGWKDGNRLKLLDKNVKAIQESHAQLRKDVDGIHLPKQGHISHHNQLVLPLAPTNPYRFSLPGFQVRIWIAGFCSQNTILLFTISRNRIGLPLLHCILMMMLRSGLIGCIETNNFSGRFILRRFLSSVSSLVTCSHEGRLAKLQ</sequence>
<organism evidence="1 2">
    <name type="scientific">Gossypium mustelinum</name>
    <name type="common">Cotton</name>
    <name type="synonym">Gossypium caicoense</name>
    <dbReference type="NCBI Taxonomy" id="34275"/>
    <lineage>
        <taxon>Eukaryota</taxon>
        <taxon>Viridiplantae</taxon>
        <taxon>Streptophyta</taxon>
        <taxon>Embryophyta</taxon>
        <taxon>Tracheophyta</taxon>
        <taxon>Spermatophyta</taxon>
        <taxon>Magnoliopsida</taxon>
        <taxon>eudicotyledons</taxon>
        <taxon>Gunneridae</taxon>
        <taxon>Pentapetalae</taxon>
        <taxon>rosids</taxon>
        <taxon>malvids</taxon>
        <taxon>Malvales</taxon>
        <taxon>Malvaceae</taxon>
        <taxon>Malvoideae</taxon>
        <taxon>Gossypium</taxon>
    </lineage>
</organism>
<proteinExistence type="predicted"/>
<dbReference type="EMBL" id="CM017643">
    <property type="protein sequence ID" value="TYJ21575.1"/>
    <property type="molecule type" value="Genomic_DNA"/>
</dbReference>